<gene>
    <name evidence="2" type="ORF">CDO52_26265</name>
</gene>
<proteinExistence type="predicted"/>
<dbReference type="EMBL" id="CP022753">
    <property type="protein sequence ID" value="ASU85838.1"/>
    <property type="molecule type" value="Genomic_DNA"/>
</dbReference>
<protein>
    <submittedName>
        <fullName evidence="2">Uncharacterized protein</fullName>
    </submittedName>
</protein>
<accession>A0A223SCF7</accession>
<keyword evidence="3" id="KW-1185">Reference proteome</keyword>
<evidence type="ECO:0000256" key="1">
    <source>
        <dbReference type="SAM" id="MobiDB-lite"/>
    </source>
</evidence>
<organism evidence="2 3">
    <name type="scientific">Nocardiopsis gilva YIM 90087</name>
    <dbReference type="NCBI Taxonomy" id="1235441"/>
    <lineage>
        <taxon>Bacteria</taxon>
        <taxon>Bacillati</taxon>
        <taxon>Actinomycetota</taxon>
        <taxon>Actinomycetes</taxon>
        <taxon>Streptosporangiales</taxon>
        <taxon>Nocardiopsidaceae</taxon>
        <taxon>Nocardiopsis</taxon>
    </lineage>
</organism>
<evidence type="ECO:0000313" key="2">
    <source>
        <dbReference type="EMBL" id="ASU85838.1"/>
    </source>
</evidence>
<dbReference type="KEGG" id="ngv:CDO52_26265"/>
<evidence type="ECO:0000313" key="3">
    <source>
        <dbReference type="Proteomes" id="UP000215005"/>
    </source>
</evidence>
<reference evidence="2 3" key="1">
    <citation type="submission" date="2017-08" db="EMBL/GenBank/DDBJ databases">
        <title>The complete genome sequence of Nocardiopsis gilva YIM 90087.</title>
        <authorList>
            <person name="Yin M."/>
            <person name="Tang S."/>
        </authorList>
    </citation>
    <scope>NUCLEOTIDE SEQUENCE [LARGE SCALE GENOMIC DNA]</scope>
    <source>
        <strain evidence="2 3">YIM 90087</strain>
    </source>
</reference>
<dbReference type="Proteomes" id="UP000215005">
    <property type="component" value="Chromosome"/>
</dbReference>
<feature type="compositionally biased region" description="Basic and acidic residues" evidence="1">
    <location>
        <begin position="1"/>
        <end position="11"/>
    </location>
</feature>
<sequence>MRRGRTARDPGRSTPRAVRAGGTFGQHKERELGFEVEAVERYDDRTVLRFITTAAGRRTRTHPTPSPAEF</sequence>
<dbReference type="AlphaFoldDB" id="A0A223SCF7"/>
<name>A0A223SCF7_9ACTN</name>
<feature type="region of interest" description="Disordered" evidence="1">
    <location>
        <begin position="1"/>
        <end position="26"/>
    </location>
</feature>